<name>A0AAV1V342_9STRA</name>
<comment type="caution">
    <text evidence="2">The sequence shown here is derived from an EMBL/GenBank/DDBJ whole genome shotgun (WGS) entry which is preliminary data.</text>
</comment>
<dbReference type="AlphaFoldDB" id="A0AAV1V342"/>
<protein>
    <submittedName>
        <fullName evidence="2">Uncharacterized protein</fullName>
    </submittedName>
</protein>
<accession>A0AAV1V342</accession>
<organism evidence="2 3">
    <name type="scientific">Peronospora matthiolae</name>
    <dbReference type="NCBI Taxonomy" id="2874970"/>
    <lineage>
        <taxon>Eukaryota</taxon>
        <taxon>Sar</taxon>
        <taxon>Stramenopiles</taxon>
        <taxon>Oomycota</taxon>
        <taxon>Peronosporomycetes</taxon>
        <taxon>Peronosporales</taxon>
        <taxon>Peronosporaceae</taxon>
        <taxon>Peronospora</taxon>
    </lineage>
</organism>
<evidence type="ECO:0000256" key="1">
    <source>
        <dbReference type="SAM" id="MobiDB-lite"/>
    </source>
</evidence>
<dbReference type="EMBL" id="CAKLBY020000251">
    <property type="protein sequence ID" value="CAK7939913.1"/>
    <property type="molecule type" value="Genomic_DNA"/>
</dbReference>
<feature type="region of interest" description="Disordered" evidence="1">
    <location>
        <begin position="1"/>
        <end position="98"/>
    </location>
</feature>
<reference evidence="2" key="1">
    <citation type="submission" date="2024-01" db="EMBL/GenBank/DDBJ databases">
        <authorList>
            <person name="Webb A."/>
        </authorList>
    </citation>
    <scope>NUCLEOTIDE SEQUENCE</scope>
    <source>
        <strain evidence="2">Pm1</strain>
    </source>
</reference>
<feature type="compositionally biased region" description="Low complexity" evidence="1">
    <location>
        <begin position="8"/>
        <end position="33"/>
    </location>
</feature>
<dbReference type="Proteomes" id="UP001162060">
    <property type="component" value="Unassembled WGS sequence"/>
</dbReference>
<feature type="compositionally biased region" description="Low complexity" evidence="1">
    <location>
        <begin position="51"/>
        <end position="64"/>
    </location>
</feature>
<proteinExistence type="predicted"/>
<feature type="compositionally biased region" description="Basic and acidic residues" evidence="1">
    <location>
        <begin position="89"/>
        <end position="98"/>
    </location>
</feature>
<sequence>MVSKSKRVATAAARRAAARMRAAAESASHTSAAGDSSPVVVDTPRGESPRATGTSVASAAGATSRNPDESEIEPIYSGESDDAYDSEAVSDHLGRTLQ</sequence>
<evidence type="ECO:0000313" key="3">
    <source>
        <dbReference type="Proteomes" id="UP001162060"/>
    </source>
</evidence>
<evidence type="ECO:0000313" key="2">
    <source>
        <dbReference type="EMBL" id="CAK7939913.1"/>
    </source>
</evidence>
<gene>
    <name evidence="2" type="ORF">PM001_LOCUS25063</name>
</gene>